<dbReference type="InterPro" id="IPR042178">
    <property type="entry name" value="Serpin_sf_1"/>
</dbReference>
<dbReference type="OrthoDB" id="671595at2759"/>
<comment type="caution">
    <text evidence="6">The sequence shown here is derived from an EMBL/GenBank/DDBJ whole genome shotgun (WGS) entry which is preliminary data.</text>
</comment>
<keyword evidence="4" id="KW-0325">Glycoprotein</keyword>
<evidence type="ECO:0000313" key="7">
    <source>
        <dbReference type="Proteomes" id="UP000194236"/>
    </source>
</evidence>
<protein>
    <recommendedName>
        <fullName evidence="5">Serpin domain-containing protein</fullName>
    </recommendedName>
</protein>
<proteinExistence type="inferred from homology"/>
<dbReference type="Gene3D" id="2.30.39.10">
    <property type="entry name" value="Alpha-1-antitrypsin, domain 1"/>
    <property type="match status" value="1"/>
</dbReference>
<evidence type="ECO:0000313" key="6">
    <source>
        <dbReference type="EMBL" id="OTF76569.1"/>
    </source>
</evidence>
<dbReference type="GO" id="GO:0004867">
    <property type="term" value="F:serine-type endopeptidase inhibitor activity"/>
    <property type="evidence" value="ECO:0007669"/>
    <property type="project" value="UniProtKB-KW"/>
</dbReference>
<name>A0A1Y3B6W1_EURMA</name>
<dbReference type="Gene3D" id="3.30.497.10">
    <property type="entry name" value="Antithrombin, subunit I, domain 2"/>
    <property type="match status" value="1"/>
</dbReference>
<keyword evidence="2" id="KW-0646">Protease inhibitor</keyword>
<organism evidence="6 7">
    <name type="scientific">Euroglyphus maynei</name>
    <name type="common">Mayne's house dust mite</name>
    <dbReference type="NCBI Taxonomy" id="6958"/>
    <lineage>
        <taxon>Eukaryota</taxon>
        <taxon>Metazoa</taxon>
        <taxon>Ecdysozoa</taxon>
        <taxon>Arthropoda</taxon>
        <taxon>Chelicerata</taxon>
        <taxon>Arachnida</taxon>
        <taxon>Acari</taxon>
        <taxon>Acariformes</taxon>
        <taxon>Sarcoptiformes</taxon>
        <taxon>Astigmata</taxon>
        <taxon>Psoroptidia</taxon>
        <taxon>Analgoidea</taxon>
        <taxon>Pyroglyphidae</taxon>
        <taxon>Pyroglyphinae</taxon>
        <taxon>Euroglyphus</taxon>
    </lineage>
</organism>
<sequence>MRQLFKSSYEGRTNNNSTEYDSSMNITFSVHNGLFKYYRDNEQGFTCVELAYVNKNLNLVLILPKEGTSPRDIMNQLSQNKLVSLSRLMTLKLLEIKVPVIKLKMNIDLAYIWQLIGIQKIFDPDEADFGGLVSNHKGLCLESIIFNSEFSLNGNFKEKSISKERSKSKSKSNSNQSIASKKSSTLLSVVFNRPFIYFVTCNVKEQQRKVILFAGVVNNLIDSN</sequence>
<dbReference type="GO" id="GO:0005615">
    <property type="term" value="C:extracellular space"/>
    <property type="evidence" value="ECO:0007669"/>
    <property type="project" value="InterPro"/>
</dbReference>
<evidence type="ECO:0000256" key="2">
    <source>
        <dbReference type="ARBA" id="ARBA00022690"/>
    </source>
</evidence>
<dbReference type="PROSITE" id="PS00284">
    <property type="entry name" value="SERPIN"/>
    <property type="match status" value="1"/>
</dbReference>
<evidence type="ECO:0000256" key="3">
    <source>
        <dbReference type="ARBA" id="ARBA00022900"/>
    </source>
</evidence>
<dbReference type="Proteomes" id="UP000194236">
    <property type="component" value="Unassembled WGS sequence"/>
</dbReference>
<dbReference type="AlphaFoldDB" id="A0A1Y3B6W1"/>
<feature type="domain" description="Serpin" evidence="5">
    <location>
        <begin position="27"/>
        <end position="219"/>
    </location>
</feature>
<keyword evidence="3" id="KW-0722">Serine protease inhibitor</keyword>
<dbReference type="Pfam" id="PF00079">
    <property type="entry name" value="Serpin"/>
    <property type="match status" value="1"/>
</dbReference>
<dbReference type="InterPro" id="IPR023795">
    <property type="entry name" value="Serpin_CS"/>
</dbReference>
<evidence type="ECO:0000259" key="5">
    <source>
        <dbReference type="Pfam" id="PF00079"/>
    </source>
</evidence>
<comment type="similarity">
    <text evidence="1">Belongs to the serpin family.</text>
</comment>
<dbReference type="InterPro" id="IPR042185">
    <property type="entry name" value="Serpin_sf_2"/>
</dbReference>
<dbReference type="PANTHER" id="PTHR11461">
    <property type="entry name" value="SERINE PROTEASE INHIBITOR, SERPIN"/>
    <property type="match status" value="1"/>
</dbReference>
<accession>A0A1Y3B6W1</accession>
<dbReference type="EMBL" id="MUJZ01036829">
    <property type="protein sequence ID" value="OTF76569.1"/>
    <property type="molecule type" value="Genomic_DNA"/>
</dbReference>
<dbReference type="InterPro" id="IPR036186">
    <property type="entry name" value="Serpin_sf"/>
</dbReference>
<gene>
    <name evidence="6" type="ORF">BLA29_010265</name>
</gene>
<evidence type="ECO:0000256" key="4">
    <source>
        <dbReference type="ARBA" id="ARBA00023180"/>
    </source>
</evidence>
<reference evidence="6 7" key="1">
    <citation type="submission" date="2017-03" db="EMBL/GenBank/DDBJ databases">
        <title>Genome Survey of Euroglyphus maynei.</title>
        <authorList>
            <person name="Arlian L.G."/>
            <person name="Morgan M.S."/>
            <person name="Rider S.D."/>
        </authorList>
    </citation>
    <scope>NUCLEOTIDE SEQUENCE [LARGE SCALE GENOMIC DNA]</scope>
    <source>
        <strain evidence="6">Arlian Lab</strain>
        <tissue evidence="6">Whole body</tissue>
    </source>
</reference>
<evidence type="ECO:0000256" key="1">
    <source>
        <dbReference type="ARBA" id="ARBA00009500"/>
    </source>
</evidence>
<dbReference type="InterPro" id="IPR000215">
    <property type="entry name" value="Serpin_fam"/>
</dbReference>
<keyword evidence="7" id="KW-1185">Reference proteome</keyword>
<dbReference type="InterPro" id="IPR023796">
    <property type="entry name" value="Serpin_dom"/>
</dbReference>
<dbReference type="SUPFAM" id="SSF56574">
    <property type="entry name" value="Serpins"/>
    <property type="match status" value="1"/>
</dbReference>
<dbReference type="PANTHER" id="PTHR11461:SF211">
    <property type="entry name" value="GH10112P-RELATED"/>
    <property type="match status" value="1"/>
</dbReference>